<dbReference type="STRING" id="1387353.BSF38_04255"/>
<evidence type="ECO:0000256" key="2">
    <source>
        <dbReference type="ARBA" id="ARBA00034247"/>
    </source>
</evidence>
<dbReference type="InterPro" id="IPR000160">
    <property type="entry name" value="GGDEF_dom"/>
</dbReference>
<evidence type="ECO:0000259" key="4">
    <source>
        <dbReference type="PROSITE" id="PS50887"/>
    </source>
</evidence>
<comment type="catalytic activity">
    <reaction evidence="2">
        <text>2 GTP = 3',3'-c-di-GMP + 2 diphosphate</text>
        <dbReference type="Rhea" id="RHEA:24898"/>
        <dbReference type="ChEBI" id="CHEBI:33019"/>
        <dbReference type="ChEBI" id="CHEBI:37565"/>
        <dbReference type="ChEBI" id="CHEBI:58805"/>
        <dbReference type="EC" id="2.7.7.65"/>
    </reaction>
</comment>
<feature type="domain" description="GGDEF" evidence="4">
    <location>
        <begin position="228"/>
        <end position="360"/>
    </location>
</feature>
<dbReference type="KEGG" id="pbor:BSF38_04255"/>
<dbReference type="SUPFAM" id="SSF55073">
    <property type="entry name" value="Nucleotide cyclase"/>
    <property type="match status" value="1"/>
</dbReference>
<dbReference type="Proteomes" id="UP000186309">
    <property type="component" value="Chromosome"/>
</dbReference>
<keyword evidence="6" id="KW-1185">Reference proteome</keyword>
<protein>
    <recommendedName>
        <fullName evidence="1">diguanylate cyclase</fullName>
        <ecNumber evidence="1">2.7.7.65</ecNumber>
    </recommendedName>
</protein>
<dbReference type="PANTHER" id="PTHR45138">
    <property type="entry name" value="REGULATORY COMPONENTS OF SENSORY TRANSDUCTION SYSTEM"/>
    <property type="match status" value="1"/>
</dbReference>
<gene>
    <name evidence="5" type="primary">adrA</name>
    <name evidence="5" type="ORF">BSF38_04255</name>
</gene>
<reference evidence="6" key="1">
    <citation type="submission" date="2016-12" db="EMBL/GenBank/DDBJ databases">
        <title>Comparative genomics of four Isosphaeraceae planctomycetes: a common pool of plasmids and glycoside hydrolase genes.</title>
        <authorList>
            <person name="Ivanova A."/>
        </authorList>
    </citation>
    <scope>NUCLEOTIDE SEQUENCE [LARGE SCALE GENOMIC DNA]</scope>
    <source>
        <strain evidence="6">PX4</strain>
    </source>
</reference>
<dbReference type="EMBL" id="CP019082">
    <property type="protein sequence ID" value="APW62704.1"/>
    <property type="molecule type" value="Genomic_DNA"/>
</dbReference>
<proteinExistence type="predicted"/>
<dbReference type="InterPro" id="IPR050469">
    <property type="entry name" value="Diguanylate_Cyclase"/>
</dbReference>
<dbReference type="GO" id="GO:0052621">
    <property type="term" value="F:diguanylate cyclase activity"/>
    <property type="evidence" value="ECO:0007669"/>
    <property type="project" value="UniProtKB-EC"/>
</dbReference>
<feature type="compositionally biased region" description="Basic and acidic residues" evidence="3">
    <location>
        <begin position="1"/>
        <end position="25"/>
    </location>
</feature>
<dbReference type="EC" id="2.7.7.65" evidence="1"/>
<evidence type="ECO:0000256" key="3">
    <source>
        <dbReference type="SAM" id="MobiDB-lite"/>
    </source>
</evidence>
<dbReference type="CDD" id="cd01949">
    <property type="entry name" value="GGDEF"/>
    <property type="match status" value="1"/>
</dbReference>
<dbReference type="OrthoDB" id="8929028at2"/>
<dbReference type="AlphaFoldDB" id="A0A1U7CUS8"/>
<keyword evidence="5" id="KW-0548">Nucleotidyltransferase</keyword>
<dbReference type="SMART" id="SM00267">
    <property type="entry name" value="GGDEF"/>
    <property type="match status" value="1"/>
</dbReference>
<evidence type="ECO:0000313" key="6">
    <source>
        <dbReference type="Proteomes" id="UP000186309"/>
    </source>
</evidence>
<dbReference type="PANTHER" id="PTHR45138:SF9">
    <property type="entry name" value="DIGUANYLATE CYCLASE DGCM-RELATED"/>
    <property type="match status" value="1"/>
</dbReference>
<evidence type="ECO:0000256" key="1">
    <source>
        <dbReference type="ARBA" id="ARBA00012528"/>
    </source>
</evidence>
<dbReference type="NCBIfam" id="TIGR00254">
    <property type="entry name" value="GGDEF"/>
    <property type="match status" value="1"/>
</dbReference>
<dbReference type="InterPro" id="IPR029787">
    <property type="entry name" value="Nucleotide_cyclase"/>
</dbReference>
<name>A0A1U7CUS8_9BACT</name>
<dbReference type="Gene3D" id="3.30.70.270">
    <property type="match status" value="1"/>
</dbReference>
<evidence type="ECO:0000313" key="5">
    <source>
        <dbReference type="EMBL" id="APW62704.1"/>
    </source>
</evidence>
<dbReference type="PROSITE" id="PS50887">
    <property type="entry name" value="GGDEF"/>
    <property type="match status" value="1"/>
</dbReference>
<dbReference type="InterPro" id="IPR043128">
    <property type="entry name" value="Rev_trsase/Diguanyl_cyclase"/>
</dbReference>
<sequence>MVADRGWRRDATSPADRERGERDSSIEETSAEVSRTQHRWSRWLTAWAEKWFPSALRGPGDPSGEEVLHDLAKTLAEAADTRTVGKALTAAARRVTGSNAVELIPDSGRRPASCSEMAIELRRGGGTWGWLVVNETSSRSSIVRRRLETLGVMASCAFDRLDAGAREVERTAPKPVEVRNSGRWEGALDKAAEETDLGYYPSAPTVHDATFLNAVFPFALSQARRHGESLAVLCVAIDRLSGIRDLLGGDQVDRTVQHTGRKIATLIRASDIVARLDDDRLMVLLPRAELDDGLTVARKLCQGVAENASLLSDAPVLTLSIGVASYPSCATSLYELLDASDAALSDAQSRGRNRASSAPTLVFDRATRREACAV</sequence>
<keyword evidence="5" id="KW-0808">Transferase</keyword>
<feature type="region of interest" description="Disordered" evidence="3">
    <location>
        <begin position="1"/>
        <end position="32"/>
    </location>
</feature>
<accession>A0A1U7CUS8</accession>
<dbReference type="Pfam" id="PF00990">
    <property type="entry name" value="GGDEF"/>
    <property type="match status" value="1"/>
</dbReference>
<organism evidence="5 6">
    <name type="scientific">Paludisphaera borealis</name>
    <dbReference type="NCBI Taxonomy" id="1387353"/>
    <lineage>
        <taxon>Bacteria</taxon>
        <taxon>Pseudomonadati</taxon>
        <taxon>Planctomycetota</taxon>
        <taxon>Planctomycetia</taxon>
        <taxon>Isosphaerales</taxon>
        <taxon>Isosphaeraceae</taxon>
        <taxon>Paludisphaera</taxon>
    </lineage>
</organism>